<dbReference type="AlphaFoldDB" id="A0A6J2KNH8"/>
<protein>
    <submittedName>
        <fullName evidence="3">Uncharacterized protein LOC114253137</fullName>
    </submittedName>
</protein>
<keyword evidence="1" id="KW-0472">Membrane</keyword>
<dbReference type="OrthoDB" id="7430068at2759"/>
<accession>A0A6J2KNH8</accession>
<evidence type="ECO:0000313" key="2">
    <source>
        <dbReference type="Proteomes" id="UP000504629"/>
    </source>
</evidence>
<feature type="transmembrane region" description="Helical" evidence="1">
    <location>
        <begin position="91"/>
        <end position="109"/>
    </location>
</feature>
<dbReference type="RefSeq" id="XP_028043700.1">
    <property type="nucleotide sequence ID" value="XM_028187899.1"/>
</dbReference>
<reference evidence="3" key="1">
    <citation type="submission" date="2025-08" db="UniProtKB">
        <authorList>
            <consortium name="RefSeq"/>
        </authorList>
    </citation>
    <scope>IDENTIFICATION</scope>
    <source>
        <tissue evidence="3">Silk gland</tissue>
    </source>
</reference>
<keyword evidence="2" id="KW-1185">Reference proteome</keyword>
<keyword evidence="1" id="KW-0812">Transmembrane</keyword>
<dbReference type="KEGG" id="bman:114253137"/>
<sequence>MGRDEDNLNASIAHVVLCCVAGRGISRMHGRSYTHPGMHANFFVHGILGFLHYQSGRFNNDFNDAYTISYKASRYLALPCLMADLYRGNQALSAIHLVSGIVPFALALAGDDNAHLGNLVIACNIISLGYYSIQYNREWGWYTAGAGLLAYFVAPPSGLRVMYPLSLALMEYCAYRLFHIHIDESQ</sequence>
<feature type="transmembrane region" description="Helical" evidence="1">
    <location>
        <begin position="116"/>
        <end position="133"/>
    </location>
</feature>
<feature type="transmembrane region" description="Helical" evidence="1">
    <location>
        <begin position="139"/>
        <end position="159"/>
    </location>
</feature>
<organism evidence="2 3">
    <name type="scientific">Bombyx mandarina</name>
    <name type="common">Wild silk moth</name>
    <name type="synonym">Wild silkworm</name>
    <dbReference type="NCBI Taxonomy" id="7092"/>
    <lineage>
        <taxon>Eukaryota</taxon>
        <taxon>Metazoa</taxon>
        <taxon>Ecdysozoa</taxon>
        <taxon>Arthropoda</taxon>
        <taxon>Hexapoda</taxon>
        <taxon>Insecta</taxon>
        <taxon>Pterygota</taxon>
        <taxon>Neoptera</taxon>
        <taxon>Endopterygota</taxon>
        <taxon>Lepidoptera</taxon>
        <taxon>Glossata</taxon>
        <taxon>Ditrysia</taxon>
        <taxon>Bombycoidea</taxon>
        <taxon>Bombycidae</taxon>
        <taxon>Bombycinae</taxon>
        <taxon>Bombyx</taxon>
    </lineage>
</organism>
<proteinExistence type="predicted"/>
<keyword evidence="1" id="KW-1133">Transmembrane helix</keyword>
<gene>
    <name evidence="3" type="primary">LOC114253137</name>
</gene>
<dbReference type="Proteomes" id="UP000504629">
    <property type="component" value="Unplaced"/>
</dbReference>
<dbReference type="GeneID" id="114253137"/>
<evidence type="ECO:0000313" key="3">
    <source>
        <dbReference type="RefSeq" id="XP_028043700.1"/>
    </source>
</evidence>
<evidence type="ECO:0000256" key="1">
    <source>
        <dbReference type="SAM" id="Phobius"/>
    </source>
</evidence>
<name>A0A6J2KNH8_BOMMA</name>